<name>U5PWF6_9CAUD</name>
<protein>
    <submittedName>
        <fullName evidence="1">Uncharacterized protein</fullName>
    </submittedName>
</protein>
<dbReference type="GeneID" id="18504147"/>
<evidence type="ECO:0000313" key="2">
    <source>
        <dbReference type="Proteomes" id="UP000017656"/>
    </source>
</evidence>
<keyword evidence="2" id="KW-1185">Reference proteome</keyword>
<accession>U5PWF6</accession>
<proteinExistence type="predicted"/>
<dbReference type="EMBL" id="KF669658">
    <property type="protein sequence ID" value="AGY48076.1"/>
    <property type="molecule type" value="Genomic_DNA"/>
</dbReference>
<reference evidence="1 2" key="1">
    <citation type="journal article" date="2013" name="Genome Announc.">
        <title>Complete Genome of Acinetobacter baumannii N4-Like Podophage Presley.</title>
        <authorList>
            <person name="Farmer N.G."/>
            <person name="Wood T.L."/>
            <person name="Chamakura K.R."/>
            <person name="Kuty Everett G.F."/>
        </authorList>
    </citation>
    <scope>NUCLEOTIDE SEQUENCE [LARGE SCALE GENOMIC DNA]</scope>
</reference>
<dbReference type="RefSeq" id="YP_009007577.1">
    <property type="nucleotide sequence ID" value="NC_023581.1"/>
</dbReference>
<gene>
    <name evidence="1" type="ORF">Presley_9</name>
</gene>
<evidence type="ECO:0000313" key="1">
    <source>
        <dbReference type="EMBL" id="AGY48076.1"/>
    </source>
</evidence>
<organism evidence="1 2">
    <name type="scientific">Acinetobacter phage Presley</name>
    <dbReference type="NCBI Taxonomy" id="1406780"/>
    <lineage>
        <taxon>Viruses</taxon>
        <taxon>Duplodnaviria</taxon>
        <taxon>Heunggongvirae</taxon>
        <taxon>Uroviricota</taxon>
        <taxon>Caudoviricetes</taxon>
        <taxon>Schitoviridae</taxon>
        <taxon>Presleyvirus</taxon>
        <taxon>Presleyvirus presley</taxon>
    </lineage>
</organism>
<sequence length="220" mass="24970">MSKYDDFMARFKHLIDGKFIGVPTPIAENWPVRTKIVATSTPVGVSLRSGMDVAAGMDYGTLENRIWPNPYEEPINLNKRAIKHMNEIQRTFNEIHKHFPEVVAKIGELAEPYFLGGMEGFHNINHYYNAASMRSVLNTHSRNIKYAVYAIYLKAWVVRGPLDMEHATQIQKALGKSLRSNSPARAAIYECIKSFSKLAGNNQSFKQICLAHSGWYGYEN</sequence>
<dbReference type="KEGG" id="vg:18504147"/>
<dbReference type="Proteomes" id="UP000017656">
    <property type="component" value="Segment"/>
</dbReference>